<dbReference type="AlphaFoldDB" id="A0AA37WH69"/>
<sequence length="197" mass="22712">MEQQCRAQTRSSEQLEQIFNFSFSSIENTVLMGGATEPLYLPAGMDYSAHIRLSNPCHVMTEKHHIFYRANYFSSALHEVAHWCIAGERRRALLDYGYWYAPDGRDKSEQTAFELVERKPQALEWAFSLAAGIQFRVSNDNLAMLEVSDSEFQEKVWHQLQAYCEFGFPARAGIFLNGLFSYYGSSKNRLLAQVKER</sequence>
<dbReference type="RefSeq" id="WP_284215996.1">
    <property type="nucleotide sequence ID" value="NZ_BSOT01000005.1"/>
</dbReference>
<reference evidence="1" key="2">
    <citation type="submission" date="2023-01" db="EMBL/GenBank/DDBJ databases">
        <title>Draft genome sequence of Agaribacter marinus strain NBRC 110023.</title>
        <authorList>
            <person name="Sun Q."/>
            <person name="Mori K."/>
        </authorList>
    </citation>
    <scope>NUCLEOTIDE SEQUENCE</scope>
    <source>
        <strain evidence="1">NBRC 110023</strain>
    </source>
</reference>
<comment type="caution">
    <text evidence="1">The sequence shown here is derived from an EMBL/GenBank/DDBJ whole genome shotgun (WGS) entry which is preliminary data.</text>
</comment>
<dbReference type="Pfam" id="PF04315">
    <property type="entry name" value="EpmC"/>
    <property type="match status" value="1"/>
</dbReference>
<proteinExistence type="predicted"/>
<dbReference type="Proteomes" id="UP001156601">
    <property type="component" value="Unassembled WGS sequence"/>
</dbReference>
<name>A0AA37WH69_9ALTE</name>
<accession>A0AA37WH69</accession>
<evidence type="ECO:0000313" key="1">
    <source>
        <dbReference type="EMBL" id="GLR69678.1"/>
    </source>
</evidence>
<gene>
    <name evidence="1" type="ORF">GCM10007852_05860</name>
</gene>
<dbReference type="EMBL" id="BSOT01000005">
    <property type="protein sequence ID" value="GLR69678.1"/>
    <property type="molecule type" value="Genomic_DNA"/>
</dbReference>
<reference evidence="1" key="1">
    <citation type="journal article" date="2014" name="Int. J. Syst. Evol. Microbiol.">
        <title>Complete genome sequence of Corynebacterium casei LMG S-19264T (=DSM 44701T), isolated from a smear-ripened cheese.</title>
        <authorList>
            <consortium name="US DOE Joint Genome Institute (JGI-PGF)"/>
            <person name="Walter F."/>
            <person name="Albersmeier A."/>
            <person name="Kalinowski J."/>
            <person name="Ruckert C."/>
        </authorList>
    </citation>
    <scope>NUCLEOTIDE SEQUENCE</scope>
    <source>
        <strain evidence="1">NBRC 110023</strain>
    </source>
</reference>
<evidence type="ECO:0000313" key="2">
    <source>
        <dbReference type="Proteomes" id="UP001156601"/>
    </source>
</evidence>
<dbReference type="InterPro" id="IPR007411">
    <property type="entry name" value="EpmC"/>
</dbReference>
<keyword evidence="2" id="KW-1185">Reference proteome</keyword>
<organism evidence="1 2">
    <name type="scientific">Agaribacter marinus</name>
    <dbReference type="NCBI Taxonomy" id="1431249"/>
    <lineage>
        <taxon>Bacteria</taxon>
        <taxon>Pseudomonadati</taxon>
        <taxon>Pseudomonadota</taxon>
        <taxon>Gammaproteobacteria</taxon>
        <taxon>Alteromonadales</taxon>
        <taxon>Alteromonadaceae</taxon>
        <taxon>Agaribacter</taxon>
    </lineage>
</organism>
<protein>
    <submittedName>
        <fullName evidence="1">Transporting ATPase</fullName>
    </submittedName>
</protein>